<name>A0A1I4CUM2_9GAMM</name>
<organism evidence="4 5">
    <name type="scientific">Rhodanobacter glycinis</name>
    <dbReference type="NCBI Taxonomy" id="582702"/>
    <lineage>
        <taxon>Bacteria</taxon>
        <taxon>Pseudomonadati</taxon>
        <taxon>Pseudomonadota</taxon>
        <taxon>Gammaproteobacteria</taxon>
        <taxon>Lysobacterales</taxon>
        <taxon>Rhodanobacteraceae</taxon>
        <taxon>Rhodanobacter</taxon>
    </lineage>
</organism>
<dbReference type="InterPro" id="IPR032623">
    <property type="entry name" value="FecR_N"/>
</dbReference>
<feature type="transmembrane region" description="Helical" evidence="1">
    <location>
        <begin position="82"/>
        <end position="103"/>
    </location>
</feature>
<dbReference type="EMBL" id="FOSR01000007">
    <property type="protein sequence ID" value="SFK84310.1"/>
    <property type="molecule type" value="Genomic_DNA"/>
</dbReference>
<dbReference type="InterPro" id="IPR012373">
    <property type="entry name" value="Ferrdict_sens_TM"/>
</dbReference>
<evidence type="ECO:0000313" key="4">
    <source>
        <dbReference type="EMBL" id="SFK84310.1"/>
    </source>
</evidence>
<dbReference type="GO" id="GO:0016989">
    <property type="term" value="F:sigma factor antagonist activity"/>
    <property type="evidence" value="ECO:0007669"/>
    <property type="project" value="TreeGrafter"/>
</dbReference>
<evidence type="ECO:0000256" key="1">
    <source>
        <dbReference type="SAM" id="Phobius"/>
    </source>
</evidence>
<protein>
    <submittedName>
        <fullName evidence="4">FecR family protein</fullName>
    </submittedName>
</protein>
<proteinExistence type="predicted"/>
<dbReference type="AlphaFoldDB" id="A0A1I4CUM2"/>
<dbReference type="Pfam" id="PF16220">
    <property type="entry name" value="DUF4880"/>
    <property type="match status" value="1"/>
</dbReference>
<dbReference type="PANTHER" id="PTHR30273:SF2">
    <property type="entry name" value="PROTEIN FECR"/>
    <property type="match status" value="1"/>
</dbReference>
<dbReference type="Gene3D" id="3.55.50.30">
    <property type="match status" value="1"/>
</dbReference>
<dbReference type="PANTHER" id="PTHR30273">
    <property type="entry name" value="PERIPLASMIC SIGNAL SENSOR AND SIGMA FACTOR ACTIVATOR FECR-RELATED"/>
    <property type="match status" value="1"/>
</dbReference>
<evidence type="ECO:0000313" key="5">
    <source>
        <dbReference type="Proteomes" id="UP000198725"/>
    </source>
</evidence>
<dbReference type="RefSeq" id="WP_092703572.1">
    <property type="nucleotide sequence ID" value="NZ_FOSR01000007.1"/>
</dbReference>
<keyword evidence="1" id="KW-0812">Transmembrane</keyword>
<dbReference type="Gene3D" id="2.60.120.1440">
    <property type="match status" value="1"/>
</dbReference>
<gene>
    <name evidence="4" type="ORF">SAMN05192579_107163</name>
</gene>
<keyword evidence="1" id="KW-0472">Membrane</keyword>
<keyword evidence="1" id="KW-1133">Transmembrane helix</keyword>
<evidence type="ECO:0000259" key="3">
    <source>
        <dbReference type="Pfam" id="PF16220"/>
    </source>
</evidence>
<dbReference type="Proteomes" id="UP000198725">
    <property type="component" value="Unassembled WGS sequence"/>
</dbReference>
<keyword evidence="5" id="KW-1185">Reference proteome</keyword>
<feature type="domain" description="FecR N-terminal" evidence="3">
    <location>
        <begin position="15"/>
        <end position="54"/>
    </location>
</feature>
<sequence>MRTNHEIFEDLVLAEASAWLVRLQSPSRTAAADAAFRAWLAEDVTHARAFARVTETWDIIPGAAQLVTIPAAARTRQRRRMLAAVAACLLLAVVGGGITFYALRSPVYQTAVGGQQTVTLDDGTRITLNTDTRLTVAYSKTERRILLDRGEAIFDDTQDSRRPFIVQAGDRAISALGTTFDVRNDPHVFEVTLIDGKVKVGPAASGQADAQHGETVLSPGERVILRPGGEQTIDRPNLEEITAWQRGELIFDDATLGKVVSELNRYGNTHVSLGNPALAQLRVSGVFVTRDPVEAAKAIARLHNLNVIRSGQGVVIAR</sequence>
<reference evidence="5" key="1">
    <citation type="submission" date="2016-10" db="EMBL/GenBank/DDBJ databases">
        <authorList>
            <person name="Varghese N."/>
            <person name="Submissions S."/>
        </authorList>
    </citation>
    <scope>NUCLEOTIDE SEQUENCE [LARGE SCALE GENOMIC DNA]</scope>
    <source>
        <strain evidence="5">MO64</strain>
    </source>
</reference>
<evidence type="ECO:0000259" key="2">
    <source>
        <dbReference type="Pfam" id="PF04773"/>
    </source>
</evidence>
<feature type="domain" description="FecR protein" evidence="2">
    <location>
        <begin position="108"/>
        <end position="199"/>
    </location>
</feature>
<dbReference type="PIRSF" id="PIRSF018266">
    <property type="entry name" value="FecR"/>
    <property type="match status" value="1"/>
</dbReference>
<dbReference type="InterPro" id="IPR006860">
    <property type="entry name" value="FecR"/>
</dbReference>
<dbReference type="Pfam" id="PF04773">
    <property type="entry name" value="FecR"/>
    <property type="match status" value="1"/>
</dbReference>
<accession>A0A1I4CUM2</accession>